<protein>
    <recommendedName>
        <fullName evidence="3">Reverse transcriptase domain-containing protein</fullName>
    </recommendedName>
</protein>
<name>A0A6L2NJH4_TANCI</name>
<evidence type="ECO:0000313" key="2">
    <source>
        <dbReference type="EMBL" id="GEU85619.1"/>
    </source>
</evidence>
<feature type="region of interest" description="Disordered" evidence="1">
    <location>
        <begin position="1"/>
        <end position="39"/>
    </location>
</feature>
<dbReference type="EMBL" id="BKCJ010009145">
    <property type="protein sequence ID" value="GEU85619.1"/>
    <property type="molecule type" value="Genomic_DNA"/>
</dbReference>
<gene>
    <name evidence="2" type="ORF">Tci_057597</name>
</gene>
<evidence type="ECO:0008006" key="3">
    <source>
        <dbReference type="Google" id="ProtNLM"/>
    </source>
</evidence>
<organism evidence="2">
    <name type="scientific">Tanacetum cinerariifolium</name>
    <name type="common">Dalmatian daisy</name>
    <name type="synonym">Chrysanthemum cinerariifolium</name>
    <dbReference type="NCBI Taxonomy" id="118510"/>
    <lineage>
        <taxon>Eukaryota</taxon>
        <taxon>Viridiplantae</taxon>
        <taxon>Streptophyta</taxon>
        <taxon>Embryophyta</taxon>
        <taxon>Tracheophyta</taxon>
        <taxon>Spermatophyta</taxon>
        <taxon>Magnoliopsida</taxon>
        <taxon>eudicotyledons</taxon>
        <taxon>Gunneridae</taxon>
        <taxon>Pentapetalae</taxon>
        <taxon>asterids</taxon>
        <taxon>campanulids</taxon>
        <taxon>Asterales</taxon>
        <taxon>Asteraceae</taxon>
        <taxon>Asteroideae</taxon>
        <taxon>Anthemideae</taxon>
        <taxon>Anthemidinae</taxon>
        <taxon>Tanacetum</taxon>
    </lineage>
</organism>
<proteinExistence type="predicted"/>
<accession>A0A6L2NJH4</accession>
<feature type="compositionally biased region" description="Polar residues" evidence="1">
    <location>
        <begin position="1"/>
        <end position="17"/>
    </location>
</feature>
<comment type="caution">
    <text evidence="2">The sequence shown here is derived from an EMBL/GenBank/DDBJ whole genome shotgun (WGS) entry which is preliminary data.</text>
</comment>
<dbReference type="AlphaFoldDB" id="A0A6L2NJH4"/>
<reference evidence="2" key="1">
    <citation type="journal article" date="2019" name="Sci. Rep.">
        <title>Draft genome of Tanacetum cinerariifolium, the natural source of mosquito coil.</title>
        <authorList>
            <person name="Yamashiro T."/>
            <person name="Shiraishi A."/>
            <person name="Satake H."/>
            <person name="Nakayama K."/>
        </authorList>
    </citation>
    <scope>NUCLEOTIDE SEQUENCE</scope>
</reference>
<feature type="region of interest" description="Disordered" evidence="1">
    <location>
        <begin position="334"/>
        <end position="355"/>
    </location>
</feature>
<feature type="compositionally biased region" description="Basic and acidic residues" evidence="1">
    <location>
        <begin position="29"/>
        <end position="39"/>
    </location>
</feature>
<sequence>MDQNNDSSGFDQIQTPQYPVIHPPSQEMSEEHAQSEDTKELFPKLIEDLQIINKELAEYINSPKKEKLPPDFDIRQLDREECCIKVCREQKQNMEDTMLELVEVCHQKELYCMHNNVDDLIESALNSKLLLINLNSQRLDKEQQKVKSIVEQPTKCGTRINKSLQNFRVVYKKSSTSLNITIIPETESGEVIKSSVKNFLPIPSEYEVTSDDESECEFDYLEEFSGALMPTSIVDEERIRREHKKYISRMEKLFTINPFPRPTENFHANTIIKILPTSPIPVEDSDSQREEIDIFTGTDNLLLPGIESDDYDSEGEIYVLEELLVDDSIPLPINESSNFDHQDDPSLPRPPPEPPDVEFFFYVEPDSGELISVVKNNNDELNEDCWDLTLRDDIDGITICYHSLIHKG</sequence>
<evidence type="ECO:0000256" key="1">
    <source>
        <dbReference type="SAM" id="MobiDB-lite"/>
    </source>
</evidence>